<dbReference type="Proteomes" id="UP000315700">
    <property type="component" value="Chromosome"/>
</dbReference>
<proteinExistence type="predicted"/>
<protein>
    <submittedName>
        <fullName evidence="1">Uncharacterized protein</fullName>
    </submittedName>
</protein>
<keyword evidence="2" id="KW-1185">Reference proteome</keyword>
<dbReference type="OrthoDB" id="7568253at2"/>
<accession>A0A517SJK5</accession>
<gene>
    <name evidence="1" type="ORF">Pan44_43290</name>
</gene>
<organism evidence="1 2">
    <name type="scientific">Caulifigura coniformis</name>
    <dbReference type="NCBI Taxonomy" id="2527983"/>
    <lineage>
        <taxon>Bacteria</taxon>
        <taxon>Pseudomonadati</taxon>
        <taxon>Planctomycetota</taxon>
        <taxon>Planctomycetia</taxon>
        <taxon>Planctomycetales</taxon>
        <taxon>Planctomycetaceae</taxon>
        <taxon>Caulifigura</taxon>
    </lineage>
</organism>
<evidence type="ECO:0000313" key="2">
    <source>
        <dbReference type="Proteomes" id="UP000315700"/>
    </source>
</evidence>
<dbReference type="AlphaFoldDB" id="A0A517SJK5"/>
<reference evidence="1 2" key="1">
    <citation type="submission" date="2019-02" db="EMBL/GenBank/DDBJ databases">
        <title>Deep-cultivation of Planctomycetes and their phenomic and genomic characterization uncovers novel biology.</title>
        <authorList>
            <person name="Wiegand S."/>
            <person name="Jogler M."/>
            <person name="Boedeker C."/>
            <person name="Pinto D."/>
            <person name="Vollmers J."/>
            <person name="Rivas-Marin E."/>
            <person name="Kohn T."/>
            <person name="Peeters S.H."/>
            <person name="Heuer A."/>
            <person name="Rast P."/>
            <person name="Oberbeckmann S."/>
            <person name="Bunk B."/>
            <person name="Jeske O."/>
            <person name="Meyerdierks A."/>
            <person name="Storesund J.E."/>
            <person name="Kallscheuer N."/>
            <person name="Luecker S."/>
            <person name="Lage O.M."/>
            <person name="Pohl T."/>
            <person name="Merkel B.J."/>
            <person name="Hornburger P."/>
            <person name="Mueller R.-W."/>
            <person name="Bruemmer F."/>
            <person name="Labrenz M."/>
            <person name="Spormann A.M."/>
            <person name="Op den Camp H."/>
            <person name="Overmann J."/>
            <person name="Amann R."/>
            <person name="Jetten M.S.M."/>
            <person name="Mascher T."/>
            <person name="Medema M.H."/>
            <person name="Devos D.P."/>
            <person name="Kaster A.-K."/>
            <person name="Ovreas L."/>
            <person name="Rohde M."/>
            <person name="Galperin M.Y."/>
            <person name="Jogler C."/>
        </authorList>
    </citation>
    <scope>NUCLEOTIDE SEQUENCE [LARGE SCALE GENOMIC DNA]</scope>
    <source>
        <strain evidence="1 2">Pan44</strain>
    </source>
</reference>
<dbReference type="EMBL" id="CP036271">
    <property type="protein sequence ID" value="QDT56276.1"/>
    <property type="molecule type" value="Genomic_DNA"/>
</dbReference>
<dbReference type="KEGG" id="ccos:Pan44_43290"/>
<sequence length="136" mass="15034">MTRKRDIDDHLPNLKHKDQTVPAKFKPGFLSALDGRTDLAKALRANYEELVADLGGPDELGRVKRALVERFVWLEAILQTIEHELVSGEIDRNEALGRWVQAVNSLSGLAKCLGIEKKLGNAPWLQPAKATAEAKA</sequence>
<dbReference type="InParanoid" id="A0A517SJK5"/>
<evidence type="ECO:0000313" key="1">
    <source>
        <dbReference type="EMBL" id="QDT56276.1"/>
    </source>
</evidence>
<name>A0A517SJK5_9PLAN</name>
<dbReference type="RefSeq" id="WP_145033499.1">
    <property type="nucleotide sequence ID" value="NZ_CP036271.1"/>
</dbReference>